<protein>
    <recommendedName>
        <fullName evidence="4">Transmembrane protein</fullName>
    </recommendedName>
</protein>
<feature type="transmembrane region" description="Helical" evidence="2">
    <location>
        <begin position="236"/>
        <end position="258"/>
    </location>
</feature>
<reference evidence="3" key="1">
    <citation type="submission" date="2014-11" db="EMBL/GenBank/DDBJ databases">
        <authorList>
            <person name="Otto D Thomas"/>
            <person name="Naeem Raeece"/>
        </authorList>
    </citation>
    <scope>NUCLEOTIDE SEQUENCE</scope>
</reference>
<feature type="transmembrane region" description="Helical" evidence="2">
    <location>
        <begin position="48"/>
        <end position="69"/>
    </location>
</feature>
<keyword evidence="2" id="KW-0812">Transmembrane</keyword>
<keyword evidence="2" id="KW-0472">Membrane</keyword>
<proteinExistence type="predicted"/>
<organism evidence="3">
    <name type="scientific">Chromera velia CCMP2878</name>
    <dbReference type="NCBI Taxonomy" id="1169474"/>
    <lineage>
        <taxon>Eukaryota</taxon>
        <taxon>Sar</taxon>
        <taxon>Alveolata</taxon>
        <taxon>Colpodellida</taxon>
        <taxon>Chromeraceae</taxon>
        <taxon>Chromera</taxon>
    </lineage>
</organism>
<dbReference type="VEuPathDB" id="CryptoDB:Cvel_13767"/>
<feature type="compositionally biased region" description="Low complexity" evidence="1">
    <location>
        <begin position="386"/>
        <end position="400"/>
    </location>
</feature>
<evidence type="ECO:0000256" key="2">
    <source>
        <dbReference type="SAM" id="Phobius"/>
    </source>
</evidence>
<sequence length="530" mass="57092">MRPVEQRTFGSRIRRRCWLCGDTVFETSKTFLFWLADPYAKPSPLMKLSWFSVWLSVALISVALILGRWREATEPIPMRASLRRVEVDLPPPSPAEVPKVNPHHHSPMAEEDPSPPPPRETVWKGSFAERMEILGCNSENPAVEVLGECADLSRLSSLGGLLVWLLGVCIACLVLTGVVVRRELREIFRRKWEGEIWEPSGILSICVWTSGALILLVHILWTLGTANLRRFSSPGLSTWLELAGCVSVLVATLAALTGRDFAREEERRARPLFAFVGRPPAIQMGTHFERGHRGSIGGGVGGRGRIEEEETDLRLIMTRPEPLSGRGRELLVPSSFEGGPWSYLQMDDARDAGGPVQGGHSQGGVGGLGGFGSQFQQTRREMDKLGSAYSGAPSYASPSGSGTGSAGPPPETWRPSRVRAGWLETPLPSVIASGQRQQQQLARLGPGSSASVSSGPASGWGASASRAFGGGGAQYSAVGSRSGSESYGQGRQPASSSEKGGMGRGYQTHHGKRREDHQREASEGLLTGGI</sequence>
<keyword evidence="2" id="KW-1133">Transmembrane helix</keyword>
<dbReference type="EMBL" id="CDMZ01005902">
    <property type="protein sequence ID" value="CEM55709.1"/>
    <property type="molecule type" value="Genomic_DNA"/>
</dbReference>
<gene>
    <name evidence="3" type="ORF">Cvel_13767</name>
</gene>
<feature type="compositionally biased region" description="Basic and acidic residues" evidence="1">
    <location>
        <begin position="513"/>
        <end position="522"/>
    </location>
</feature>
<feature type="compositionally biased region" description="Polar residues" evidence="1">
    <location>
        <begin position="477"/>
        <end position="498"/>
    </location>
</feature>
<accession>A0A0G4IEN9</accession>
<feature type="compositionally biased region" description="Low complexity" evidence="1">
    <location>
        <begin position="432"/>
        <end position="467"/>
    </location>
</feature>
<evidence type="ECO:0008006" key="4">
    <source>
        <dbReference type="Google" id="ProtNLM"/>
    </source>
</evidence>
<feature type="transmembrane region" description="Helical" evidence="2">
    <location>
        <begin position="161"/>
        <end position="180"/>
    </location>
</feature>
<feature type="transmembrane region" description="Helical" evidence="2">
    <location>
        <begin position="201"/>
        <end position="224"/>
    </location>
</feature>
<name>A0A0G4IEN9_9ALVE</name>
<feature type="region of interest" description="Disordered" evidence="1">
    <location>
        <begin position="386"/>
        <end position="416"/>
    </location>
</feature>
<dbReference type="AlphaFoldDB" id="A0A0G4IEN9"/>
<evidence type="ECO:0000256" key="1">
    <source>
        <dbReference type="SAM" id="MobiDB-lite"/>
    </source>
</evidence>
<evidence type="ECO:0000313" key="3">
    <source>
        <dbReference type="EMBL" id="CEM55709.1"/>
    </source>
</evidence>
<feature type="region of interest" description="Disordered" evidence="1">
    <location>
        <begin position="432"/>
        <end position="530"/>
    </location>
</feature>
<feature type="region of interest" description="Disordered" evidence="1">
    <location>
        <begin position="91"/>
        <end position="121"/>
    </location>
</feature>